<evidence type="ECO:0000256" key="1">
    <source>
        <dbReference type="ARBA" id="ARBA00022603"/>
    </source>
</evidence>
<dbReference type="InterPro" id="IPR001077">
    <property type="entry name" value="COMT_C"/>
</dbReference>
<keyword evidence="2" id="KW-0808">Transferase</keyword>
<dbReference type="SUPFAM" id="SSF53335">
    <property type="entry name" value="S-adenosyl-L-methionine-dependent methyltransferases"/>
    <property type="match status" value="1"/>
</dbReference>
<dbReference type="Pfam" id="PF08100">
    <property type="entry name" value="Dimerisation"/>
    <property type="match status" value="1"/>
</dbReference>
<dbReference type="InterPro" id="IPR036390">
    <property type="entry name" value="WH_DNA-bd_sf"/>
</dbReference>
<dbReference type="SUPFAM" id="SSF46785">
    <property type="entry name" value="Winged helix' DNA-binding domain"/>
    <property type="match status" value="1"/>
</dbReference>
<dbReference type="PANTHER" id="PTHR43712">
    <property type="entry name" value="PUTATIVE (AFU_ORTHOLOGUE AFUA_4G14580)-RELATED"/>
    <property type="match status" value="1"/>
</dbReference>
<accession>A0ABR4DZQ3</accession>
<organism evidence="6 7">
    <name type="scientific">Diaporthe vaccinii</name>
    <dbReference type="NCBI Taxonomy" id="105482"/>
    <lineage>
        <taxon>Eukaryota</taxon>
        <taxon>Fungi</taxon>
        <taxon>Dikarya</taxon>
        <taxon>Ascomycota</taxon>
        <taxon>Pezizomycotina</taxon>
        <taxon>Sordariomycetes</taxon>
        <taxon>Sordariomycetidae</taxon>
        <taxon>Diaporthales</taxon>
        <taxon>Diaporthaceae</taxon>
        <taxon>Diaporthe</taxon>
        <taxon>Diaporthe eres species complex</taxon>
    </lineage>
</organism>
<keyword evidence="3" id="KW-0949">S-adenosyl-L-methionine</keyword>
<evidence type="ECO:0000313" key="7">
    <source>
        <dbReference type="Proteomes" id="UP001600888"/>
    </source>
</evidence>
<evidence type="ECO:0000259" key="4">
    <source>
        <dbReference type="Pfam" id="PF00891"/>
    </source>
</evidence>
<dbReference type="Gene3D" id="1.10.10.10">
    <property type="entry name" value="Winged helix-like DNA-binding domain superfamily/Winged helix DNA-binding domain"/>
    <property type="match status" value="1"/>
</dbReference>
<proteinExistence type="predicted"/>
<dbReference type="Pfam" id="PF00891">
    <property type="entry name" value="Methyltransf_2"/>
    <property type="match status" value="1"/>
</dbReference>
<dbReference type="PROSITE" id="PS51683">
    <property type="entry name" value="SAM_OMT_II"/>
    <property type="match status" value="1"/>
</dbReference>
<sequence>MVDPFQEIQQLLTCTDGASRGAVLRQLHEIIVSAETPEETATRIALYPLQTSAIRVGHDLKIFEILNDGPKSLGELVKLIRAHPITLGRLLKYMASVGIIHESSASLYESNKKSRNLATSEAVTIMTHFFENCSPLFQEMPAFLRRTSYQDVTDAKDTVFQPAYKTDLDTYSWFSQNLAHKVALIKYMGLEENTRGRWLDEYPFELVNQGWDPKSPVFVDIGGNVGHYCAKFKERFPSVPGHVILQDLPSTLAHALQTPGVEALPHDFFEPQPIKGAKFYHLGGVLHNWNDEKSMQILRQIKPAMAPDSVLLINDMVLPETGVPPFSASLDLVMLGACAGRERTLADWKNLFCHVGLAIVDCNLYDRKSCHGLISVGLAQQVSRR</sequence>
<dbReference type="InterPro" id="IPR036388">
    <property type="entry name" value="WH-like_DNA-bd_sf"/>
</dbReference>
<gene>
    <name evidence="6" type="ORF">FJTKL_01707</name>
</gene>
<dbReference type="Gene3D" id="3.40.50.150">
    <property type="entry name" value="Vaccinia Virus protein VP39"/>
    <property type="match status" value="1"/>
</dbReference>
<comment type="caution">
    <text evidence="6">The sequence shown here is derived from an EMBL/GenBank/DDBJ whole genome shotgun (WGS) entry which is preliminary data.</text>
</comment>
<evidence type="ECO:0000256" key="2">
    <source>
        <dbReference type="ARBA" id="ARBA00022679"/>
    </source>
</evidence>
<evidence type="ECO:0000259" key="5">
    <source>
        <dbReference type="Pfam" id="PF08100"/>
    </source>
</evidence>
<keyword evidence="7" id="KW-1185">Reference proteome</keyword>
<dbReference type="InterPro" id="IPR012967">
    <property type="entry name" value="COMT_dimerisation"/>
</dbReference>
<keyword evidence="1" id="KW-0489">Methyltransferase</keyword>
<dbReference type="PANTHER" id="PTHR43712:SF4">
    <property type="entry name" value="O-METHYLTRANSFERASE DOMAIN-CONTAINING PROTEIN"/>
    <property type="match status" value="1"/>
</dbReference>
<reference evidence="6 7" key="1">
    <citation type="submission" date="2024-03" db="EMBL/GenBank/DDBJ databases">
        <title>A high-quality draft genome sequence of Diaporthe vaccinii, a causative agent of upright dieback and viscid rot disease in cranberry plants.</title>
        <authorList>
            <person name="Sarrasin M."/>
            <person name="Lang B.F."/>
            <person name="Burger G."/>
        </authorList>
    </citation>
    <scope>NUCLEOTIDE SEQUENCE [LARGE SCALE GENOMIC DNA]</scope>
    <source>
        <strain evidence="6 7">IS7</strain>
    </source>
</reference>
<dbReference type="PIRSF" id="PIRSF005739">
    <property type="entry name" value="O-mtase"/>
    <property type="match status" value="1"/>
</dbReference>
<evidence type="ECO:0000256" key="3">
    <source>
        <dbReference type="ARBA" id="ARBA00022691"/>
    </source>
</evidence>
<name>A0ABR4DZQ3_9PEZI</name>
<dbReference type="EMBL" id="JBAWTH010000129">
    <property type="protein sequence ID" value="KAL2275648.1"/>
    <property type="molecule type" value="Genomic_DNA"/>
</dbReference>
<feature type="domain" description="O-methyltransferase dimerisation" evidence="5">
    <location>
        <begin position="51"/>
        <end position="119"/>
    </location>
</feature>
<evidence type="ECO:0000313" key="6">
    <source>
        <dbReference type="EMBL" id="KAL2275648.1"/>
    </source>
</evidence>
<protein>
    <recommendedName>
        <fullName evidence="8">O-methyltransferase domain-containing protein</fullName>
    </recommendedName>
</protein>
<evidence type="ECO:0008006" key="8">
    <source>
        <dbReference type="Google" id="ProtNLM"/>
    </source>
</evidence>
<feature type="domain" description="O-methyltransferase C-terminal" evidence="4">
    <location>
        <begin position="217"/>
        <end position="356"/>
    </location>
</feature>
<dbReference type="InterPro" id="IPR029063">
    <property type="entry name" value="SAM-dependent_MTases_sf"/>
</dbReference>
<dbReference type="InterPro" id="IPR016461">
    <property type="entry name" value="COMT-like"/>
</dbReference>
<dbReference type="Proteomes" id="UP001600888">
    <property type="component" value="Unassembled WGS sequence"/>
</dbReference>